<gene>
    <name evidence="5" type="ORF">MMF98_06825</name>
</gene>
<keyword evidence="2" id="KW-0808">Transferase</keyword>
<feature type="domain" description="HipA-like C-terminal" evidence="4">
    <location>
        <begin position="169"/>
        <end position="378"/>
    </location>
</feature>
<dbReference type="InterPro" id="IPR052028">
    <property type="entry name" value="HipA_Ser/Thr_kinase"/>
</dbReference>
<dbReference type="GO" id="GO:0005829">
    <property type="term" value="C:cytosol"/>
    <property type="evidence" value="ECO:0007669"/>
    <property type="project" value="TreeGrafter"/>
</dbReference>
<reference evidence="5" key="1">
    <citation type="submission" date="2022-03" db="EMBL/GenBank/DDBJ databases">
        <authorList>
            <person name="Woo C.Y."/>
        </authorList>
    </citation>
    <scope>NUCLEOTIDE SEQUENCE</scope>
    <source>
        <strain evidence="5">CYS-02</strain>
    </source>
</reference>
<dbReference type="RefSeq" id="WP_243305487.1">
    <property type="nucleotide sequence ID" value="NZ_JALGBI010000001.1"/>
</dbReference>
<dbReference type="PANTHER" id="PTHR37419">
    <property type="entry name" value="SERINE/THREONINE-PROTEIN KINASE TOXIN HIPA"/>
    <property type="match status" value="1"/>
</dbReference>
<accession>A0A9X2AQ94</accession>
<dbReference type="EMBL" id="JALGBI010000001">
    <property type="protein sequence ID" value="MCJ0762921.1"/>
    <property type="molecule type" value="Genomic_DNA"/>
</dbReference>
<evidence type="ECO:0000256" key="2">
    <source>
        <dbReference type="ARBA" id="ARBA00022679"/>
    </source>
</evidence>
<evidence type="ECO:0000313" key="6">
    <source>
        <dbReference type="Proteomes" id="UP001139447"/>
    </source>
</evidence>
<name>A0A9X2AQ94_9BURK</name>
<comment type="caution">
    <text evidence="5">The sequence shown here is derived from an EMBL/GenBank/DDBJ whole genome shotgun (WGS) entry which is preliminary data.</text>
</comment>
<dbReference type="Proteomes" id="UP001139447">
    <property type="component" value="Unassembled WGS sequence"/>
</dbReference>
<organism evidence="5 6">
    <name type="scientific">Variovorax terrae</name>
    <dbReference type="NCBI Taxonomy" id="2923278"/>
    <lineage>
        <taxon>Bacteria</taxon>
        <taxon>Pseudomonadati</taxon>
        <taxon>Pseudomonadota</taxon>
        <taxon>Betaproteobacteria</taxon>
        <taxon>Burkholderiales</taxon>
        <taxon>Comamonadaceae</taxon>
        <taxon>Variovorax</taxon>
    </lineage>
</organism>
<dbReference type="PANTHER" id="PTHR37419:SF8">
    <property type="entry name" value="TOXIN YJJJ"/>
    <property type="match status" value="1"/>
</dbReference>
<keyword evidence="6" id="KW-1185">Reference proteome</keyword>
<evidence type="ECO:0000313" key="5">
    <source>
        <dbReference type="EMBL" id="MCJ0762921.1"/>
    </source>
</evidence>
<keyword evidence="3" id="KW-0418">Kinase</keyword>
<dbReference type="Pfam" id="PF07804">
    <property type="entry name" value="HipA_C"/>
    <property type="match status" value="1"/>
</dbReference>
<sequence>MISERRLYVGLASHSDAAVTPAGLLKLARQGVMESGEFAYGRHYLQDGSAQALNPGYLPLQEAVFSLPGRRLRDGGALPLTFRDALPDAWGRRVLEAQHGRELSDPDVLLLTNEDRIGAMVFAEGLPIEPQAPATELFELQALAEAARQLEAGKEPDRAMKRLLQGGGSLGGARPKASFVHEGRRCIAKFPSRGDEHPVEILEAATLGLAMQCGIEVPPFFLQPLRRGQALVLRRFDREGPIDAERRHHYLSAAAVLNVRYESSDGSYVELAQAIRQWCAAPLPDLRQLYRRMVFNLVADNSDDHVKNHGVLLQANGRYRLAPAFDLVMQLTNLGYQALAILPGRLEAHLDLAREAAPQFGLPAAEAEAIIEQVSDTVHLQAALMLQAHGADAALISHVRACLDKQARLIGL</sequence>
<dbReference type="Gene3D" id="1.10.1070.20">
    <property type="match status" value="1"/>
</dbReference>
<dbReference type="InterPro" id="IPR012893">
    <property type="entry name" value="HipA-like_C"/>
</dbReference>
<protein>
    <submittedName>
        <fullName evidence="5">Type II toxin-antitoxin system HipA family toxin</fullName>
    </submittedName>
</protein>
<evidence type="ECO:0000259" key="4">
    <source>
        <dbReference type="Pfam" id="PF07804"/>
    </source>
</evidence>
<dbReference type="AlphaFoldDB" id="A0A9X2AQ94"/>
<proteinExistence type="inferred from homology"/>
<evidence type="ECO:0000256" key="3">
    <source>
        <dbReference type="ARBA" id="ARBA00022777"/>
    </source>
</evidence>
<dbReference type="GO" id="GO:0004674">
    <property type="term" value="F:protein serine/threonine kinase activity"/>
    <property type="evidence" value="ECO:0007669"/>
    <property type="project" value="TreeGrafter"/>
</dbReference>
<comment type="similarity">
    <text evidence="1">Belongs to the HipA Ser/Thr kinase family.</text>
</comment>
<evidence type="ECO:0000256" key="1">
    <source>
        <dbReference type="ARBA" id="ARBA00010164"/>
    </source>
</evidence>